<reference evidence="2" key="1">
    <citation type="submission" date="2009-09" db="EMBL/GenBank/DDBJ databases">
        <title>The complete chromosome of Desulfohalobium retbaense DSM 5692.</title>
        <authorList>
            <consortium name="US DOE Joint Genome Institute (JGI-PGF)"/>
            <person name="Lucas S."/>
            <person name="Copeland A."/>
            <person name="Lapidus A."/>
            <person name="Glavina del Rio T."/>
            <person name="Dalin E."/>
            <person name="Tice H."/>
            <person name="Bruce D."/>
            <person name="Goodwin L."/>
            <person name="Pitluck S."/>
            <person name="Kyrpides N."/>
            <person name="Mavromatis K."/>
            <person name="Ivanova N."/>
            <person name="Mikhailova N."/>
            <person name="Munk A.C."/>
            <person name="Brettin T."/>
            <person name="Detter J.C."/>
            <person name="Han C."/>
            <person name="Tapia R."/>
            <person name="Larimer F."/>
            <person name="Land M."/>
            <person name="Hauser L."/>
            <person name="Markowitz V."/>
            <person name="Cheng J.-F."/>
            <person name="Hugenholtz P."/>
            <person name="Woyke T."/>
            <person name="Wu D."/>
            <person name="Spring S."/>
            <person name="Klenk H.-P."/>
            <person name="Eisen J.A."/>
        </authorList>
    </citation>
    <scope>NUCLEOTIDE SEQUENCE [LARGE SCALE GENOMIC DNA]</scope>
    <source>
        <strain evidence="2">DSM 5692</strain>
    </source>
</reference>
<evidence type="ECO:0000313" key="2">
    <source>
        <dbReference type="Proteomes" id="UP000001052"/>
    </source>
</evidence>
<protein>
    <submittedName>
        <fullName evidence="1">Uncharacterized protein</fullName>
    </submittedName>
</protein>
<gene>
    <name evidence="1" type="ordered locus">Dret_1872</name>
</gene>
<name>C8X409_DESRD</name>
<proteinExistence type="predicted"/>
<dbReference type="AlphaFoldDB" id="C8X409"/>
<sequence length="192" mass="21060">MSSAAFTRLVEAQGHLQYDLGVLADDEQKTAPTPLSPPWRRITAEVQTLVLEKQGIRLGIILFPKAAANLKAQFHNIGAHAERLHRTCDLVLGVSPWGKRLEGRFLQANPGSVDILHGSGPGGPLPFRLSEDNQTVWVRPYNKGKTVQRIDILTLPGPAATSWEKGKNVRLQLIPLKESLPEEAAVTQALEQ</sequence>
<reference evidence="1 2" key="2">
    <citation type="journal article" date="2010" name="Stand. Genomic Sci.">
        <title>Complete genome sequence of Desulfohalobium retbaense type strain (HR(100)).</title>
        <authorList>
            <person name="Spring S."/>
            <person name="Nolan M."/>
            <person name="Lapidus A."/>
            <person name="Glavina Del Rio T."/>
            <person name="Copeland A."/>
            <person name="Tice H."/>
            <person name="Cheng J.F."/>
            <person name="Lucas S."/>
            <person name="Land M."/>
            <person name="Chen F."/>
            <person name="Bruce D."/>
            <person name="Goodwin L."/>
            <person name="Pitluck S."/>
            <person name="Ivanova N."/>
            <person name="Mavromatis K."/>
            <person name="Mikhailova N."/>
            <person name="Pati A."/>
            <person name="Chen A."/>
            <person name="Palaniappan K."/>
            <person name="Hauser L."/>
            <person name="Chang Y.J."/>
            <person name="Jeffries C.D."/>
            <person name="Munk C."/>
            <person name="Kiss H."/>
            <person name="Chain P."/>
            <person name="Han C."/>
            <person name="Brettin T."/>
            <person name="Detter J.C."/>
            <person name="Schuler E."/>
            <person name="Goker M."/>
            <person name="Rohde M."/>
            <person name="Bristow J."/>
            <person name="Eisen J.A."/>
            <person name="Markowitz V."/>
            <person name="Hugenholtz P."/>
            <person name="Kyrpides N.C."/>
            <person name="Klenk H.P."/>
        </authorList>
    </citation>
    <scope>NUCLEOTIDE SEQUENCE [LARGE SCALE GENOMIC DNA]</scope>
    <source>
        <strain evidence="1 2">DSM 5692</strain>
    </source>
</reference>
<dbReference type="STRING" id="485915.Dret_1872"/>
<dbReference type="HOGENOM" id="CLU_099756_0_0_7"/>
<dbReference type="eggNOG" id="ENOG502ZHRW">
    <property type="taxonomic scope" value="Bacteria"/>
</dbReference>
<dbReference type="OrthoDB" id="5452986at2"/>
<dbReference type="EMBL" id="CP001734">
    <property type="protein sequence ID" value="ACV69156.1"/>
    <property type="molecule type" value="Genomic_DNA"/>
</dbReference>
<keyword evidence="2" id="KW-1185">Reference proteome</keyword>
<dbReference type="KEGG" id="drt:Dret_1872"/>
<accession>C8X409</accession>
<evidence type="ECO:0000313" key="1">
    <source>
        <dbReference type="EMBL" id="ACV69156.1"/>
    </source>
</evidence>
<dbReference type="Proteomes" id="UP000001052">
    <property type="component" value="Chromosome"/>
</dbReference>
<organism evidence="1 2">
    <name type="scientific">Desulfohalobium retbaense (strain ATCC 49708 / DSM 5692 / JCM 16813 / HR100)</name>
    <dbReference type="NCBI Taxonomy" id="485915"/>
    <lineage>
        <taxon>Bacteria</taxon>
        <taxon>Pseudomonadati</taxon>
        <taxon>Thermodesulfobacteriota</taxon>
        <taxon>Desulfovibrionia</taxon>
        <taxon>Desulfovibrionales</taxon>
        <taxon>Desulfohalobiaceae</taxon>
        <taxon>Desulfohalobium</taxon>
    </lineage>
</organism>